<evidence type="ECO:0000256" key="1">
    <source>
        <dbReference type="SAM" id="SignalP"/>
    </source>
</evidence>
<feature type="chain" id="PRO_5015628201" evidence="1">
    <location>
        <begin position="19"/>
        <end position="103"/>
    </location>
</feature>
<reference evidence="2" key="1">
    <citation type="submission" date="2018-04" db="EMBL/GenBank/DDBJ databases">
        <title>Transcriptome assembly of Sipha flava.</title>
        <authorList>
            <person name="Scully E.D."/>
            <person name="Geib S.M."/>
            <person name="Palmer N.A."/>
            <person name="Koch K."/>
            <person name="Bradshaw J."/>
            <person name="Heng-Moss T."/>
            <person name="Sarath G."/>
        </authorList>
    </citation>
    <scope>NUCLEOTIDE SEQUENCE</scope>
</reference>
<name>A0A2S2QFA1_9HEMI</name>
<proteinExistence type="predicted"/>
<sequence>MCILLSYILILCMRFVKRFYNNRNAFPSNSHHPTAAVEYVNQCSSRQSGMAKPVGVVFLKFESNVLQQQKIKMFKQYDNMDSLVIINCYVMIKYISYDCKRSI</sequence>
<feature type="signal peptide" evidence="1">
    <location>
        <begin position="1"/>
        <end position="18"/>
    </location>
</feature>
<dbReference type="EMBL" id="GGMS01007212">
    <property type="protein sequence ID" value="MBY76415.1"/>
    <property type="molecule type" value="Transcribed_RNA"/>
</dbReference>
<evidence type="ECO:0000313" key="2">
    <source>
        <dbReference type="EMBL" id="MBY76415.1"/>
    </source>
</evidence>
<dbReference type="AlphaFoldDB" id="A0A2S2QFA1"/>
<gene>
    <name evidence="2" type="ORF">g.185179</name>
</gene>
<protein>
    <submittedName>
        <fullName evidence="2">Uncharacterized protein</fullName>
    </submittedName>
</protein>
<accession>A0A2S2QFA1</accession>
<keyword evidence="1" id="KW-0732">Signal</keyword>
<organism evidence="2">
    <name type="scientific">Sipha flava</name>
    <name type="common">yellow sugarcane aphid</name>
    <dbReference type="NCBI Taxonomy" id="143950"/>
    <lineage>
        <taxon>Eukaryota</taxon>
        <taxon>Metazoa</taxon>
        <taxon>Ecdysozoa</taxon>
        <taxon>Arthropoda</taxon>
        <taxon>Hexapoda</taxon>
        <taxon>Insecta</taxon>
        <taxon>Pterygota</taxon>
        <taxon>Neoptera</taxon>
        <taxon>Paraneoptera</taxon>
        <taxon>Hemiptera</taxon>
        <taxon>Sternorrhyncha</taxon>
        <taxon>Aphidomorpha</taxon>
        <taxon>Aphidoidea</taxon>
        <taxon>Aphididae</taxon>
        <taxon>Sipha</taxon>
    </lineage>
</organism>